<evidence type="ECO:0000313" key="2">
    <source>
        <dbReference type="EMBL" id="MBH5387437.1"/>
    </source>
</evidence>
<keyword evidence="1" id="KW-0732">Signal</keyword>
<evidence type="ECO:0000313" key="3">
    <source>
        <dbReference type="Proteomes" id="UP001194539"/>
    </source>
</evidence>
<accession>A0ABS0P2X3</accession>
<dbReference type="EMBL" id="JACEGD010000012">
    <property type="protein sequence ID" value="MBH5387437.1"/>
    <property type="molecule type" value="Genomic_DNA"/>
</dbReference>
<name>A0ABS0P2X3_9BRAD</name>
<dbReference type="Proteomes" id="UP001194539">
    <property type="component" value="Unassembled WGS sequence"/>
</dbReference>
<feature type="chain" id="PRO_5045951842" evidence="1">
    <location>
        <begin position="22"/>
        <end position="124"/>
    </location>
</feature>
<evidence type="ECO:0000256" key="1">
    <source>
        <dbReference type="SAM" id="SignalP"/>
    </source>
</evidence>
<proteinExistence type="predicted"/>
<comment type="caution">
    <text evidence="2">The sequence shown here is derived from an EMBL/GenBank/DDBJ whole genome shotgun (WGS) entry which is preliminary data.</text>
</comment>
<sequence>MRGIVLAVLLVLAGAISAVSAAPDAASYPTAAAALASLRAKPGVKTSIQSGWTLIEDAATLSLWSFPPTGHPAYPAAVQRRVVQEGSELVIRMNVLCEASKAACDALVADFEVLNGRVRKEMQR</sequence>
<reference evidence="2 3" key="1">
    <citation type="submission" date="2020-07" db="EMBL/GenBank/DDBJ databases">
        <title>Bradyrhizobium diversity isolated from nodules of indigenous legumes of Western Australia.</title>
        <authorList>
            <person name="Klepa M.S."/>
        </authorList>
    </citation>
    <scope>NUCLEOTIDE SEQUENCE [LARGE SCALE GENOMIC DNA]</scope>
    <source>
        <strain evidence="2 3">CNPSo 4019</strain>
    </source>
</reference>
<gene>
    <name evidence="2" type="ORF">H1B27_14295</name>
</gene>
<organism evidence="2 3">
    <name type="scientific">Bradyrhizobium diversitatis</name>
    <dbReference type="NCBI Taxonomy" id="2755406"/>
    <lineage>
        <taxon>Bacteria</taxon>
        <taxon>Pseudomonadati</taxon>
        <taxon>Pseudomonadota</taxon>
        <taxon>Alphaproteobacteria</taxon>
        <taxon>Hyphomicrobiales</taxon>
        <taxon>Nitrobacteraceae</taxon>
        <taxon>Bradyrhizobium</taxon>
    </lineage>
</organism>
<keyword evidence="3" id="KW-1185">Reference proteome</keyword>
<protein>
    <submittedName>
        <fullName evidence="2">Molecular chaperone DnaJ</fullName>
    </submittedName>
</protein>
<feature type="signal peptide" evidence="1">
    <location>
        <begin position="1"/>
        <end position="21"/>
    </location>
</feature>
<dbReference type="RefSeq" id="WP_197966489.1">
    <property type="nucleotide sequence ID" value="NZ_JACEGD010000012.1"/>
</dbReference>